<proteinExistence type="predicted"/>
<keyword evidence="1" id="KW-0732">Signal</keyword>
<dbReference type="SUPFAM" id="SSF48537">
    <property type="entry name" value="Phospholipase C/P1 nuclease"/>
    <property type="match status" value="1"/>
</dbReference>
<dbReference type="RefSeq" id="WP_089838364.1">
    <property type="nucleotide sequence ID" value="NZ_FOZL01000001.1"/>
</dbReference>
<evidence type="ECO:0000256" key="1">
    <source>
        <dbReference type="SAM" id="SignalP"/>
    </source>
</evidence>
<dbReference type="AlphaFoldDB" id="A0A1I6M200"/>
<dbReference type="InterPro" id="IPR008947">
    <property type="entry name" value="PLipase_C/P1_nuclease_dom_sf"/>
</dbReference>
<feature type="signal peptide" evidence="1">
    <location>
        <begin position="1"/>
        <end position="25"/>
    </location>
</feature>
<organism evidence="2 3">
    <name type="scientific">Granulicella pectinivorans</name>
    <dbReference type="NCBI Taxonomy" id="474950"/>
    <lineage>
        <taxon>Bacteria</taxon>
        <taxon>Pseudomonadati</taxon>
        <taxon>Acidobacteriota</taxon>
        <taxon>Terriglobia</taxon>
        <taxon>Terriglobales</taxon>
        <taxon>Acidobacteriaceae</taxon>
        <taxon>Granulicella</taxon>
    </lineage>
</organism>
<keyword evidence="3" id="KW-1185">Reference proteome</keyword>
<gene>
    <name evidence="2" type="ORF">SAMN05421771_1681</name>
</gene>
<reference evidence="2 3" key="1">
    <citation type="submission" date="2016-10" db="EMBL/GenBank/DDBJ databases">
        <authorList>
            <person name="de Groot N.N."/>
        </authorList>
    </citation>
    <scope>NUCLEOTIDE SEQUENCE [LARGE SCALE GENOMIC DNA]</scope>
    <source>
        <strain evidence="2 3">DSM 21001</strain>
    </source>
</reference>
<evidence type="ECO:0000313" key="3">
    <source>
        <dbReference type="Proteomes" id="UP000199024"/>
    </source>
</evidence>
<dbReference type="Proteomes" id="UP000199024">
    <property type="component" value="Unassembled WGS sequence"/>
</dbReference>
<sequence length="310" mass="34593">MPTHLRAKLAAAALLPLLALQPAYGWGRDGHLMINRLAALYLPQDVPAFLRNGEAIDTIEYLGPEPDRWKNRAEEELSSTQSPDHFIDMEWADYAGALPKRRYDFIRALAAAQPAHPDIPLTPEKVGMQPYQVEEVYERLKSTLRDYRRLVAANQDTRPAEMAILFYAGWLGHYVADGSQPLHTTIQYNGWTGPNPNGYSTAHTIHAQFESIYVTANIKPADVAPLVAASRPKALNDEWADYLAYLRHTNSDVEKTYQLEKAGAFTGAGTAEGKAFTEERLAAGAIELRDLIYTAWLRSGDPVQEYKGPQ</sequence>
<evidence type="ECO:0000313" key="2">
    <source>
        <dbReference type="EMBL" id="SFS09658.1"/>
    </source>
</evidence>
<protein>
    <submittedName>
        <fullName evidence="2">S1/P1 Nuclease</fullName>
    </submittedName>
</protein>
<accession>A0A1I6M200</accession>
<dbReference type="GO" id="GO:0016788">
    <property type="term" value="F:hydrolase activity, acting on ester bonds"/>
    <property type="evidence" value="ECO:0007669"/>
    <property type="project" value="InterPro"/>
</dbReference>
<feature type="chain" id="PRO_5011465193" evidence="1">
    <location>
        <begin position="26"/>
        <end position="310"/>
    </location>
</feature>
<name>A0A1I6M200_9BACT</name>
<dbReference type="OrthoDB" id="267579at2"/>
<dbReference type="Gene3D" id="1.10.575.10">
    <property type="entry name" value="P1 Nuclease"/>
    <property type="match status" value="1"/>
</dbReference>
<dbReference type="STRING" id="474950.SAMN05421771_1681"/>
<dbReference type="EMBL" id="FOZL01000001">
    <property type="protein sequence ID" value="SFS09658.1"/>
    <property type="molecule type" value="Genomic_DNA"/>
</dbReference>